<comment type="caution">
    <text evidence="2">The sequence shown here is derived from an EMBL/GenBank/DDBJ whole genome shotgun (WGS) entry which is preliminary data.</text>
</comment>
<dbReference type="PANTHER" id="PTHR33608">
    <property type="entry name" value="BLL2464 PROTEIN"/>
    <property type="match status" value="1"/>
</dbReference>
<dbReference type="Pfam" id="PF01882">
    <property type="entry name" value="DUF58"/>
    <property type="match status" value="1"/>
</dbReference>
<dbReference type="EMBL" id="JAGQFT020000006">
    <property type="protein sequence ID" value="MBS7457489.1"/>
    <property type="molecule type" value="Genomic_DNA"/>
</dbReference>
<dbReference type="Proteomes" id="UP000675747">
    <property type="component" value="Unassembled WGS sequence"/>
</dbReference>
<keyword evidence="3" id="KW-1185">Reference proteome</keyword>
<feature type="domain" description="DUF58" evidence="1">
    <location>
        <begin position="45"/>
        <end position="257"/>
    </location>
</feature>
<reference evidence="2 3" key="1">
    <citation type="journal article" date="2021" name="Microbiol. Resour. Announc.">
        <title>Draft Genome Sequence of Coralloluteibacterium stylophorae LMG 29479T.</title>
        <authorList>
            <person name="Karlyshev A.V."/>
            <person name="Kudryashova E.B."/>
            <person name="Ariskina E.V."/>
            <person name="Conroy A.P."/>
            <person name="Abidueva E.Y."/>
        </authorList>
    </citation>
    <scope>NUCLEOTIDE SEQUENCE [LARGE SCALE GENOMIC DNA]</scope>
    <source>
        <strain evidence="2 3">LMG 29479</strain>
    </source>
</reference>
<evidence type="ECO:0000313" key="2">
    <source>
        <dbReference type="EMBL" id="MBS7457489.1"/>
    </source>
</evidence>
<dbReference type="AlphaFoldDB" id="A0AAP2CBT5"/>
<dbReference type="PANTHER" id="PTHR33608:SF7">
    <property type="entry name" value="DUF58 DOMAIN-CONTAINING PROTEIN"/>
    <property type="match status" value="1"/>
</dbReference>
<gene>
    <name evidence="2" type="ORF">KB893_010120</name>
</gene>
<protein>
    <submittedName>
        <fullName evidence="2">DUF58 domain-containing protein</fullName>
    </submittedName>
</protein>
<organism evidence="2 3">
    <name type="scientific">Coralloluteibacterium stylophorae</name>
    <dbReference type="NCBI Taxonomy" id="1776034"/>
    <lineage>
        <taxon>Bacteria</taxon>
        <taxon>Pseudomonadati</taxon>
        <taxon>Pseudomonadota</taxon>
        <taxon>Gammaproteobacteria</taxon>
        <taxon>Lysobacterales</taxon>
        <taxon>Lysobacteraceae</taxon>
        <taxon>Coralloluteibacterium</taxon>
    </lineage>
</organism>
<accession>A0AAP2CBT5</accession>
<dbReference type="SUPFAM" id="SSF53300">
    <property type="entry name" value="vWA-like"/>
    <property type="match status" value="1"/>
</dbReference>
<name>A0AAP2CBT5_9GAMM</name>
<dbReference type="Gene3D" id="3.40.50.410">
    <property type="entry name" value="von Willebrand factor, type A domain"/>
    <property type="match status" value="1"/>
</dbReference>
<dbReference type="InterPro" id="IPR036465">
    <property type="entry name" value="vWFA_dom_sf"/>
</dbReference>
<proteinExistence type="predicted"/>
<dbReference type="RefSeq" id="WP_213173652.1">
    <property type="nucleotide sequence ID" value="NZ_JAGQFT020000006.1"/>
</dbReference>
<sequence>MVDLVPPDLRAALGSLRLSTRRPVPAPGIGHHHSRSRGEGLEFAQYRGYEPGDDLRRIDWKLYGRSDRYFVREAERESPLTLWLLVDASASMGQADAARPQRSRLAAAVEFAAALVEVALRQADRFGLLIVAGGALDVVPAGAGLRQRDRCLLALRGVTAAGSWPDEAALRPAWERVAAGDLLVSLGDHFDEAGVRLLERLAAARREVASIQILTAEERDFPFRGGHRFRDPETGVELVTEAAASRRAFLDAFAAARRTLAARLAAAGVRHVEYVLDAPPAGPLQRLFGRAGRGG</sequence>
<evidence type="ECO:0000313" key="3">
    <source>
        <dbReference type="Proteomes" id="UP000675747"/>
    </source>
</evidence>
<dbReference type="InterPro" id="IPR002881">
    <property type="entry name" value="DUF58"/>
</dbReference>
<evidence type="ECO:0000259" key="1">
    <source>
        <dbReference type="Pfam" id="PF01882"/>
    </source>
</evidence>